<evidence type="ECO:0000256" key="1">
    <source>
        <dbReference type="ARBA" id="ARBA00004651"/>
    </source>
</evidence>
<comment type="subcellular location">
    <subcellularLocation>
        <location evidence="1 6">Cell membrane</location>
        <topology evidence="1 6">Multi-pass membrane protein</topology>
    </subcellularLocation>
</comment>
<evidence type="ECO:0000256" key="2">
    <source>
        <dbReference type="ARBA" id="ARBA00022475"/>
    </source>
</evidence>
<dbReference type="InterPro" id="IPR032816">
    <property type="entry name" value="VTT_dom"/>
</dbReference>
<evidence type="ECO:0000256" key="4">
    <source>
        <dbReference type="ARBA" id="ARBA00022989"/>
    </source>
</evidence>
<organism evidence="8 9">
    <name type="scientific">Alteribacter lacisalsi</name>
    <dbReference type="NCBI Taxonomy" id="2045244"/>
    <lineage>
        <taxon>Bacteria</taxon>
        <taxon>Bacillati</taxon>
        <taxon>Bacillota</taxon>
        <taxon>Bacilli</taxon>
        <taxon>Bacillales</taxon>
        <taxon>Bacillaceae</taxon>
        <taxon>Alteribacter</taxon>
    </lineage>
</organism>
<proteinExistence type="inferred from homology"/>
<accession>A0A2W0HM66</accession>
<comment type="caution">
    <text evidence="6">Lacks conserved residue(s) required for the propagation of feature annotation.</text>
</comment>
<keyword evidence="4 6" id="KW-1133">Transmembrane helix</keyword>
<evidence type="ECO:0000259" key="7">
    <source>
        <dbReference type="Pfam" id="PF09335"/>
    </source>
</evidence>
<keyword evidence="9" id="KW-1185">Reference proteome</keyword>
<dbReference type="PANTHER" id="PTHR12677:SF59">
    <property type="entry name" value="GOLGI APPARATUS MEMBRANE PROTEIN TVP38-RELATED"/>
    <property type="match status" value="1"/>
</dbReference>
<dbReference type="InterPro" id="IPR015414">
    <property type="entry name" value="TMEM64"/>
</dbReference>
<dbReference type="PANTHER" id="PTHR12677">
    <property type="entry name" value="GOLGI APPARATUS MEMBRANE PROTEIN TVP38-RELATED"/>
    <property type="match status" value="1"/>
</dbReference>
<name>A0A2W0HM66_9BACI</name>
<comment type="caution">
    <text evidence="8">The sequence shown here is derived from an EMBL/GenBank/DDBJ whole genome shotgun (WGS) entry which is preliminary data.</text>
</comment>
<feature type="transmembrane region" description="Helical" evidence="6">
    <location>
        <begin position="129"/>
        <end position="154"/>
    </location>
</feature>
<keyword evidence="5 6" id="KW-0472">Membrane</keyword>
<sequence length="231" mass="26371">MKKWIAFALLLTALALLWQTDFVTAARNSNTEFFTDTLFEQWGPFLLAVTIPLMIVQNIFTLFPVLLVIVVHNLAFGFFWGSIFSLAGTVAGALACFYIVRYFNVGWVRKVQEKNEEKFEKYYRWIKKYGVMMIIVLRSVPVFPSNIISAAAAFTPIGSRSYFWSCVFGNTSMVWLLSLLSAPVWAGDAEGSFVSWLLAGYLAYCAMLLLFFVQQEVSSRRIRTVRKQRIS</sequence>
<feature type="transmembrane region" description="Helical" evidence="6">
    <location>
        <begin position="193"/>
        <end position="213"/>
    </location>
</feature>
<dbReference type="EMBL" id="PDOF01000001">
    <property type="protein sequence ID" value="PYZ98152.1"/>
    <property type="molecule type" value="Genomic_DNA"/>
</dbReference>
<dbReference type="AlphaFoldDB" id="A0A2W0HM66"/>
<gene>
    <name evidence="8" type="ORF">CR205_06030</name>
</gene>
<dbReference type="Proteomes" id="UP000248066">
    <property type="component" value="Unassembled WGS sequence"/>
</dbReference>
<comment type="similarity">
    <text evidence="6">Belongs to the TVP38/TMEM64 family.</text>
</comment>
<evidence type="ECO:0000256" key="6">
    <source>
        <dbReference type="RuleBase" id="RU366058"/>
    </source>
</evidence>
<feature type="domain" description="VTT" evidence="7">
    <location>
        <begin position="64"/>
        <end position="177"/>
    </location>
</feature>
<keyword evidence="3 6" id="KW-0812">Transmembrane</keyword>
<evidence type="ECO:0000256" key="5">
    <source>
        <dbReference type="ARBA" id="ARBA00023136"/>
    </source>
</evidence>
<evidence type="ECO:0000313" key="9">
    <source>
        <dbReference type="Proteomes" id="UP000248066"/>
    </source>
</evidence>
<feature type="transmembrane region" description="Helical" evidence="6">
    <location>
        <begin position="78"/>
        <end position="100"/>
    </location>
</feature>
<dbReference type="GO" id="GO:0005886">
    <property type="term" value="C:plasma membrane"/>
    <property type="evidence" value="ECO:0007669"/>
    <property type="project" value="UniProtKB-SubCell"/>
</dbReference>
<evidence type="ECO:0000256" key="3">
    <source>
        <dbReference type="ARBA" id="ARBA00022692"/>
    </source>
</evidence>
<keyword evidence="2 6" id="KW-1003">Cell membrane</keyword>
<dbReference type="Pfam" id="PF09335">
    <property type="entry name" value="VTT_dom"/>
    <property type="match status" value="1"/>
</dbReference>
<feature type="transmembrane region" description="Helical" evidence="6">
    <location>
        <begin position="49"/>
        <end position="71"/>
    </location>
</feature>
<reference evidence="8 9" key="1">
    <citation type="submission" date="2017-10" db="EMBL/GenBank/DDBJ databases">
        <title>Bacillus sp. nov., a halophilic bacterium isolated from a Yangshapao Lake.</title>
        <authorList>
            <person name="Wang H."/>
        </authorList>
    </citation>
    <scope>NUCLEOTIDE SEQUENCE [LARGE SCALE GENOMIC DNA]</scope>
    <source>
        <strain evidence="8 9">YSP-3</strain>
    </source>
</reference>
<protein>
    <recommendedName>
        <fullName evidence="6">TVP38/TMEM64 family membrane protein</fullName>
    </recommendedName>
</protein>
<evidence type="ECO:0000313" key="8">
    <source>
        <dbReference type="EMBL" id="PYZ98152.1"/>
    </source>
</evidence>
<dbReference type="RefSeq" id="WP_110517937.1">
    <property type="nucleotide sequence ID" value="NZ_PDOF01000001.1"/>
</dbReference>
<dbReference type="OrthoDB" id="2381682at2"/>